<gene>
    <name evidence="1" type="ORF">SAMN05444008_11172</name>
</gene>
<dbReference type="EMBL" id="FQUO01000011">
    <property type="protein sequence ID" value="SHF70062.1"/>
    <property type="molecule type" value="Genomic_DNA"/>
</dbReference>
<sequence>MTLGTITQETKAPASPLQKGALPDATAVYDYVFAGAGCAGLSLLVHMKEAGLLANKKVLVIDREHKQANDRTWCFWEKEPGPFESVVYRSWQQLDFYGPGFSAPLHIAPYSYKLIRGIDFYNYCFAQLGDLPEVEWLCAPVGAVANSAADMATVSAGGQQYRGRLVFNSIVAPQPPILAQHHYWLLQHFKGWIIETPDDRFDPQKPTLMDFRVGQEHGCTFVYVLPFSKRRALVEYTLFSEKLLPPEAYDAALDDYLRQFLHLETYRVAETEFGVIPMTNYAFPQGSDRVCQIGTAGGFTKGSSGYTFRFIQKKSARMVASLKAHGHPFAGLADAARFAFYDSVLLHVLHHRQMAGDRIFARLFRKNKAQEVLRFLDNETNIPGELQILGSMPSLTFSRAALRYLVARMFKR</sequence>
<reference evidence="1 2" key="1">
    <citation type="submission" date="2016-11" db="EMBL/GenBank/DDBJ databases">
        <authorList>
            <person name="Jaros S."/>
            <person name="Januszkiewicz K."/>
            <person name="Wedrychowicz H."/>
        </authorList>
    </citation>
    <scope>NUCLEOTIDE SEQUENCE [LARGE SCALE GENOMIC DNA]</scope>
    <source>
        <strain evidence="1 2">DSM 26897</strain>
    </source>
</reference>
<dbReference type="AlphaFoldDB" id="A0A1M5DTD5"/>
<dbReference type="STRING" id="1302690.BUE76_19840"/>
<evidence type="ECO:0000313" key="1">
    <source>
        <dbReference type="EMBL" id="SHF70062.1"/>
    </source>
</evidence>
<dbReference type="RefSeq" id="WP_216820690.1">
    <property type="nucleotide sequence ID" value="NZ_FQUO01000011.1"/>
</dbReference>
<keyword evidence="2" id="KW-1185">Reference proteome</keyword>
<proteinExistence type="predicted"/>
<dbReference type="Pfam" id="PF05834">
    <property type="entry name" value="Lycopene_cycl"/>
    <property type="match status" value="1"/>
</dbReference>
<dbReference type="SUPFAM" id="SSF51971">
    <property type="entry name" value="Nucleotide-binding domain"/>
    <property type="match status" value="1"/>
</dbReference>
<name>A0A1M5DTD5_9BACT</name>
<evidence type="ECO:0000313" key="2">
    <source>
        <dbReference type="Proteomes" id="UP000184368"/>
    </source>
</evidence>
<organism evidence="1 2">
    <name type="scientific">Cnuella takakiae</name>
    <dbReference type="NCBI Taxonomy" id="1302690"/>
    <lineage>
        <taxon>Bacteria</taxon>
        <taxon>Pseudomonadati</taxon>
        <taxon>Bacteroidota</taxon>
        <taxon>Chitinophagia</taxon>
        <taxon>Chitinophagales</taxon>
        <taxon>Chitinophagaceae</taxon>
        <taxon>Cnuella</taxon>
    </lineage>
</organism>
<accession>A0A1M5DTD5</accession>
<dbReference type="Proteomes" id="UP000184368">
    <property type="component" value="Unassembled WGS sequence"/>
</dbReference>
<protein>
    <submittedName>
        <fullName evidence="1">Lycopene beta-cyclase</fullName>
    </submittedName>
</protein>